<dbReference type="AlphaFoldDB" id="A0A1C7LV61"/>
<dbReference type="PRINTS" id="PR00370">
    <property type="entry name" value="FMOXYGENASE"/>
</dbReference>
<comment type="similarity">
    <text evidence="1">Belongs to the FMO family.</text>
</comment>
<reference evidence="6 7" key="1">
    <citation type="submission" date="2016-03" db="EMBL/GenBank/DDBJ databases">
        <title>Whole genome sequencing of Grifola frondosa 9006-11.</title>
        <authorList>
            <person name="Min B."/>
            <person name="Park H."/>
            <person name="Kim J.-G."/>
            <person name="Cho H."/>
            <person name="Oh Y.-L."/>
            <person name="Kong W.-S."/>
            <person name="Choi I.-G."/>
        </authorList>
    </citation>
    <scope>NUCLEOTIDE SEQUENCE [LARGE SCALE GENOMIC DNA]</scope>
    <source>
        <strain evidence="6 7">9006-11</strain>
    </source>
</reference>
<dbReference type="Gene3D" id="3.50.50.60">
    <property type="entry name" value="FAD/NAD(P)-binding domain"/>
    <property type="match status" value="2"/>
</dbReference>
<sequence>MQRQASNNIRAQLALRNLKTTEWTHCPVHKTSHAAAGGAKQICIIGAGPTGLAALRVITDTPQYKEGLWEVTAFEARDKIGGIWVPAPPTGDPPWTSLYDSLTTNVPHPAMAARSFPFPPSTPLFPPAATVEAYLDAFAETFGLLPHIRLNAPVLSATWDDADSKWVVCVPDDETHRFDLVLVANGHYRVPRFPDTAGLDAWRAKQKATHSACGDDIFAGMRPFTRTIIRSVVNATAEDHQDGTLKVRGRVKEYLDADEGRVLFEDGIVETGIDYVFLATGYQYSFPFFPQSVMRTSAPPSTTPLPEGLFNSTHHVFPLARHMFPLTSPFPPSSLAFIGLPLRAAPFALAEAQTRVALKAFADPTSLDVPREAAAIVARYEALRAAAGGNAGAIAERWHHFDGCGQLDYRDELNAFLGGEFAESEWKVPEWEKEVQVWKMEMKGEWKELERAGEAEEWVRGVGAGSDAEQEWVDVMVKLLRRTKNRKIEHGGCE</sequence>
<organism evidence="6 7">
    <name type="scientific">Grifola frondosa</name>
    <name type="common">Maitake</name>
    <name type="synonym">Polyporus frondosus</name>
    <dbReference type="NCBI Taxonomy" id="5627"/>
    <lineage>
        <taxon>Eukaryota</taxon>
        <taxon>Fungi</taxon>
        <taxon>Dikarya</taxon>
        <taxon>Basidiomycota</taxon>
        <taxon>Agaricomycotina</taxon>
        <taxon>Agaricomycetes</taxon>
        <taxon>Polyporales</taxon>
        <taxon>Grifolaceae</taxon>
        <taxon>Grifola</taxon>
    </lineage>
</organism>
<evidence type="ECO:0000256" key="4">
    <source>
        <dbReference type="ARBA" id="ARBA00022857"/>
    </source>
</evidence>
<accession>A0A1C7LV61</accession>
<keyword evidence="7" id="KW-1185">Reference proteome</keyword>
<keyword evidence="4" id="KW-0521">NADP</keyword>
<comment type="caution">
    <text evidence="6">The sequence shown here is derived from an EMBL/GenBank/DDBJ whole genome shotgun (WGS) entry which is preliminary data.</text>
</comment>
<dbReference type="OrthoDB" id="66881at2759"/>
<protein>
    <submittedName>
        <fullName evidence="6">Flavin-containing monooxygenase FMO GS-OX5</fullName>
    </submittedName>
</protein>
<evidence type="ECO:0000256" key="2">
    <source>
        <dbReference type="ARBA" id="ARBA00022630"/>
    </source>
</evidence>
<gene>
    <name evidence="6" type="primary">FMOGS-OX5</name>
    <name evidence="6" type="ORF">A0H81_12398</name>
</gene>
<keyword evidence="3" id="KW-0274">FAD</keyword>
<evidence type="ECO:0000313" key="6">
    <source>
        <dbReference type="EMBL" id="OBZ67839.1"/>
    </source>
</evidence>
<dbReference type="InterPro" id="IPR050346">
    <property type="entry name" value="FMO-like"/>
</dbReference>
<proteinExistence type="inferred from homology"/>
<dbReference type="InterPro" id="IPR000960">
    <property type="entry name" value="Flavin_mOase"/>
</dbReference>
<dbReference type="PANTHER" id="PTHR23023">
    <property type="entry name" value="DIMETHYLANILINE MONOOXYGENASE"/>
    <property type="match status" value="1"/>
</dbReference>
<evidence type="ECO:0000313" key="7">
    <source>
        <dbReference type="Proteomes" id="UP000092993"/>
    </source>
</evidence>
<dbReference type="STRING" id="5627.A0A1C7LV61"/>
<keyword evidence="2" id="KW-0285">Flavoprotein</keyword>
<evidence type="ECO:0000256" key="3">
    <source>
        <dbReference type="ARBA" id="ARBA00022827"/>
    </source>
</evidence>
<name>A0A1C7LV61_GRIFR</name>
<keyword evidence="5" id="KW-0560">Oxidoreductase</keyword>
<dbReference type="OMA" id="VMIKEVN"/>
<dbReference type="EMBL" id="LUGG01000023">
    <property type="protein sequence ID" value="OBZ67839.1"/>
    <property type="molecule type" value="Genomic_DNA"/>
</dbReference>
<evidence type="ECO:0000256" key="5">
    <source>
        <dbReference type="ARBA" id="ARBA00023002"/>
    </source>
</evidence>
<keyword evidence="6" id="KW-0503">Monooxygenase</keyword>
<dbReference type="GO" id="GO:0050660">
    <property type="term" value="F:flavin adenine dinucleotide binding"/>
    <property type="evidence" value="ECO:0007669"/>
    <property type="project" value="InterPro"/>
</dbReference>
<dbReference type="GO" id="GO:0004499">
    <property type="term" value="F:N,N-dimethylaniline monooxygenase activity"/>
    <property type="evidence" value="ECO:0007669"/>
    <property type="project" value="InterPro"/>
</dbReference>
<dbReference type="GO" id="GO:0050661">
    <property type="term" value="F:NADP binding"/>
    <property type="evidence" value="ECO:0007669"/>
    <property type="project" value="InterPro"/>
</dbReference>
<dbReference type="SUPFAM" id="SSF51905">
    <property type="entry name" value="FAD/NAD(P)-binding domain"/>
    <property type="match status" value="2"/>
</dbReference>
<evidence type="ECO:0000256" key="1">
    <source>
        <dbReference type="ARBA" id="ARBA00009183"/>
    </source>
</evidence>
<dbReference type="Pfam" id="PF00743">
    <property type="entry name" value="FMO-like"/>
    <property type="match status" value="2"/>
</dbReference>
<dbReference type="InterPro" id="IPR020946">
    <property type="entry name" value="Flavin_mOase-like"/>
</dbReference>
<dbReference type="Proteomes" id="UP000092993">
    <property type="component" value="Unassembled WGS sequence"/>
</dbReference>
<dbReference type="InterPro" id="IPR036188">
    <property type="entry name" value="FAD/NAD-bd_sf"/>
</dbReference>